<dbReference type="AlphaFoldDB" id="A0A1A9LC93"/>
<dbReference type="PANTHER" id="PTHR12526">
    <property type="entry name" value="GLYCOSYLTRANSFERASE"/>
    <property type="match status" value="1"/>
</dbReference>
<dbReference type="CDD" id="cd03811">
    <property type="entry name" value="GT4_GT28_WabH-like"/>
    <property type="match status" value="1"/>
</dbReference>
<feature type="domain" description="Glycosyltransferase subfamily 4-like N-terminal" evidence="2">
    <location>
        <begin position="18"/>
        <end position="173"/>
    </location>
</feature>
<dbReference type="Pfam" id="PF13439">
    <property type="entry name" value="Glyco_transf_4"/>
    <property type="match status" value="1"/>
</dbReference>
<gene>
    <name evidence="3" type="ORF">A7A78_08300</name>
</gene>
<evidence type="ECO:0000259" key="1">
    <source>
        <dbReference type="Pfam" id="PF00534"/>
    </source>
</evidence>
<evidence type="ECO:0000313" key="3">
    <source>
        <dbReference type="EMBL" id="OAD89985.1"/>
    </source>
</evidence>
<dbReference type="EMBL" id="LXIE01000051">
    <property type="protein sequence ID" value="OAD89985.1"/>
    <property type="molecule type" value="Genomic_DNA"/>
</dbReference>
<evidence type="ECO:0008006" key="5">
    <source>
        <dbReference type="Google" id="ProtNLM"/>
    </source>
</evidence>
<evidence type="ECO:0000313" key="4">
    <source>
        <dbReference type="Proteomes" id="UP000077552"/>
    </source>
</evidence>
<dbReference type="InterPro" id="IPR001296">
    <property type="entry name" value="Glyco_trans_1"/>
</dbReference>
<reference evidence="3 4" key="1">
    <citation type="submission" date="2016-05" db="EMBL/GenBank/DDBJ databases">
        <title>Genome sequencing of Vitellibacter soesokkakensis RSSK-12.</title>
        <authorList>
            <person name="Thevarajoo S."/>
            <person name="Selvaratnam C."/>
            <person name="Goh K.M."/>
            <person name="Chan K.-G."/>
            <person name="Chong C.S."/>
        </authorList>
    </citation>
    <scope>NUCLEOTIDE SEQUENCE [LARGE SCALE GENOMIC DNA]</scope>
    <source>
        <strain evidence="3 4">RSSK-12</strain>
    </source>
</reference>
<sequence length="382" mass="42976">MTENKKLLLTIIPSLHGGGAEKFTADISHGLSQKFDHHLITYNKKENYSYKGQLTHLYTPESENILKKIIRQFQIQKAIRSFKRKLNPQASVSHMLMANLHNILSKGNDYTICVLHGEWSVTSGNKTLDFFVGKIYKKADLIVSVSHHIKKMFDKKYGFNLPHFVIHNAIDVAAVKLAAQEKAPFNLPEKYIVYVAGFRPVKNHLLLLKQLENYLKNNDVHLVLVGDGELRPEIETTIESLYLKNKVHLLGNITNPHPVVKRALLSLLVSSSESFSLVLVEAMALGVPVIATDCGGPREILMENKMNEASLPLKTSYGTLIETPEKWSENSLIAEISEIVSNEALRSEFSKNGIERASHFDISKAVELYVELIETHQLSNGE</sequence>
<keyword evidence="4" id="KW-1185">Reference proteome</keyword>
<dbReference type="Gene3D" id="3.40.50.2000">
    <property type="entry name" value="Glycogen Phosphorylase B"/>
    <property type="match status" value="2"/>
</dbReference>
<dbReference type="Pfam" id="PF00534">
    <property type="entry name" value="Glycos_transf_1"/>
    <property type="match status" value="1"/>
</dbReference>
<proteinExistence type="predicted"/>
<protein>
    <recommendedName>
        <fullName evidence="5">Glycosyl transferase</fullName>
    </recommendedName>
</protein>
<evidence type="ECO:0000259" key="2">
    <source>
        <dbReference type="Pfam" id="PF13439"/>
    </source>
</evidence>
<name>A0A1A9LC93_9FLAO</name>
<dbReference type="InterPro" id="IPR028098">
    <property type="entry name" value="Glyco_trans_4-like_N"/>
</dbReference>
<feature type="domain" description="Glycosyl transferase family 1" evidence="1">
    <location>
        <begin position="180"/>
        <end position="355"/>
    </location>
</feature>
<organism evidence="3 4">
    <name type="scientific">Aequorivita soesokkakensis</name>
    <dbReference type="NCBI Taxonomy" id="1385699"/>
    <lineage>
        <taxon>Bacteria</taxon>
        <taxon>Pseudomonadati</taxon>
        <taxon>Bacteroidota</taxon>
        <taxon>Flavobacteriia</taxon>
        <taxon>Flavobacteriales</taxon>
        <taxon>Flavobacteriaceae</taxon>
        <taxon>Aequorivita</taxon>
    </lineage>
</organism>
<dbReference type="STRING" id="1385699.A7A78_08300"/>
<dbReference type="GO" id="GO:0016757">
    <property type="term" value="F:glycosyltransferase activity"/>
    <property type="evidence" value="ECO:0007669"/>
    <property type="project" value="InterPro"/>
</dbReference>
<dbReference type="Proteomes" id="UP000077552">
    <property type="component" value="Unassembled WGS sequence"/>
</dbReference>
<dbReference type="SUPFAM" id="SSF53756">
    <property type="entry name" value="UDP-Glycosyltransferase/glycogen phosphorylase"/>
    <property type="match status" value="1"/>
</dbReference>
<accession>A0A1A9LC93</accession>
<comment type="caution">
    <text evidence="3">The sequence shown here is derived from an EMBL/GenBank/DDBJ whole genome shotgun (WGS) entry which is preliminary data.</text>
</comment>